<dbReference type="Pfam" id="PF13561">
    <property type="entry name" value="adh_short_C2"/>
    <property type="match status" value="1"/>
</dbReference>
<dbReference type="PANTHER" id="PTHR43669:SF3">
    <property type="entry name" value="ALCOHOL DEHYDROGENASE, PUTATIVE (AFU_ORTHOLOGUE AFUA_3G03445)-RELATED"/>
    <property type="match status" value="1"/>
</dbReference>
<accession>A0A7W6NJZ4</accession>
<dbReference type="SMART" id="SM00822">
    <property type="entry name" value="PKS_KR"/>
    <property type="match status" value="1"/>
</dbReference>
<dbReference type="Gene3D" id="3.40.50.720">
    <property type="entry name" value="NAD(P)-binding Rossmann-like Domain"/>
    <property type="match status" value="1"/>
</dbReference>
<proteinExistence type="inferred from homology"/>
<dbReference type="Proteomes" id="UP000528286">
    <property type="component" value="Unassembled WGS sequence"/>
</dbReference>
<comment type="caution">
    <text evidence="4">The sequence shown here is derived from an EMBL/GenBank/DDBJ whole genome shotgun (WGS) entry which is preliminary data.</text>
</comment>
<dbReference type="InterPro" id="IPR057326">
    <property type="entry name" value="KR_dom"/>
</dbReference>
<evidence type="ECO:0000256" key="1">
    <source>
        <dbReference type="ARBA" id="ARBA00006484"/>
    </source>
</evidence>
<dbReference type="PRINTS" id="PR00081">
    <property type="entry name" value="GDHRDH"/>
</dbReference>
<dbReference type="SUPFAM" id="SSF51735">
    <property type="entry name" value="NAD(P)-binding Rossmann-fold domains"/>
    <property type="match status" value="1"/>
</dbReference>
<dbReference type="CDD" id="cd05233">
    <property type="entry name" value="SDR_c"/>
    <property type="match status" value="1"/>
</dbReference>
<keyword evidence="5" id="KW-1185">Reference proteome</keyword>
<dbReference type="InterPro" id="IPR036291">
    <property type="entry name" value="NAD(P)-bd_dom_sf"/>
</dbReference>
<gene>
    <name evidence="4" type="ORF">GGR23_001505</name>
</gene>
<dbReference type="EMBL" id="JACIEZ010000002">
    <property type="protein sequence ID" value="MBB4064328.1"/>
    <property type="molecule type" value="Genomic_DNA"/>
</dbReference>
<reference evidence="4 5" key="1">
    <citation type="submission" date="2020-08" db="EMBL/GenBank/DDBJ databases">
        <title>Genomic Encyclopedia of Type Strains, Phase IV (KMG-IV): sequencing the most valuable type-strain genomes for metagenomic binning, comparative biology and taxonomic classification.</title>
        <authorList>
            <person name="Goeker M."/>
        </authorList>
    </citation>
    <scope>NUCLEOTIDE SEQUENCE [LARGE SCALE GENOMIC DNA]</scope>
    <source>
        <strain evidence="4 5">DSM 29853</strain>
    </source>
</reference>
<keyword evidence="2" id="KW-0560">Oxidoreductase</keyword>
<comment type="similarity">
    <text evidence="1">Belongs to the short-chain dehydrogenases/reductases (SDR) family.</text>
</comment>
<sequence length="257" mass="26226">MGRYDRLGLLENKVALITGASAGIGRETALLMAGEGASLILNARRAEPLEAIRQEIEAAGGTAFAVAGDVADPATHAALAEAAERRFGGLDIAVNNAAVIGPYKPLAEVTLEEWQHTLAANLTAAFLGARAQVPLMLRRGGGSLLFTSTFVGTSVAIPGMGAYGTSKAALGGLVKALTADYAAQGIRANAVLPGGVDTDLGGSEEQKAWAATLHAMKRIAKPREIAEAMLFLASDRASFITGASLFVDGGNAAVKLG</sequence>
<dbReference type="AlphaFoldDB" id="A0A7W6NJZ4"/>
<evidence type="ECO:0000313" key="5">
    <source>
        <dbReference type="Proteomes" id="UP000528286"/>
    </source>
</evidence>
<dbReference type="FunFam" id="3.40.50.720:FF:000084">
    <property type="entry name" value="Short-chain dehydrogenase reductase"/>
    <property type="match status" value="1"/>
</dbReference>
<name>A0A7W6NJZ4_9HYPH</name>
<feature type="domain" description="Ketoreductase" evidence="3">
    <location>
        <begin position="13"/>
        <end position="196"/>
    </location>
</feature>
<organism evidence="4 5">
    <name type="scientific">Gellertiella hungarica</name>
    <dbReference type="NCBI Taxonomy" id="1572859"/>
    <lineage>
        <taxon>Bacteria</taxon>
        <taxon>Pseudomonadati</taxon>
        <taxon>Pseudomonadota</taxon>
        <taxon>Alphaproteobacteria</taxon>
        <taxon>Hyphomicrobiales</taxon>
        <taxon>Rhizobiaceae</taxon>
        <taxon>Gellertiella</taxon>
    </lineage>
</organism>
<evidence type="ECO:0000313" key="4">
    <source>
        <dbReference type="EMBL" id="MBB4064328.1"/>
    </source>
</evidence>
<protein>
    <submittedName>
        <fullName evidence="4">NAD(P)-dependent dehydrogenase (Short-subunit alcohol dehydrogenase family)</fullName>
    </submittedName>
</protein>
<dbReference type="InterPro" id="IPR002347">
    <property type="entry name" value="SDR_fam"/>
</dbReference>
<evidence type="ECO:0000256" key="2">
    <source>
        <dbReference type="ARBA" id="ARBA00023002"/>
    </source>
</evidence>
<dbReference type="NCBIfam" id="NF005681">
    <property type="entry name" value="PRK07478.1"/>
    <property type="match status" value="1"/>
</dbReference>
<evidence type="ECO:0000259" key="3">
    <source>
        <dbReference type="SMART" id="SM00822"/>
    </source>
</evidence>
<dbReference type="GO" id="GO:0016491">
    <property type="term" value="F:oxidoreductase activity"/>
    <property type="evidence" value="ECO:0007669"/>
    <property type="project" value="UniProtKB-KW"/>
</dbReference>
<dbReference type="PANTHER" id="PTHR43669">
    <property type="entry name" value="5-KETO-D-GLUCONATE 5-REDUCTASE"/>
    <property type="match status" value="1"/>
</dbReference>